<sequence length="109" mass="11611">MTYMLQQVQCEQEEGVQSVGSRKMTVIAVSDSSLCLPRFALARNLSCGAVFVIRVALTTTLWRGRCGFQPPDILSGGPVGEAAWVLAEERKSKKKGAGLSPATRGLAVA</sequence>
<evidence type="ECO:0000313" key="3">
    <source>
        <dbReference type="Proteomes" id="UP001153269"/>
    </source>
</evidence>
<dbReference type="AlphaFoldDB" id="A0A9N7V1F9"/>
<evidence type="ECO:0000256" key="1">
    <source>
        <dbReference type="SAM" id="MobiDB-lite"/>
    </source>
</evidence>
<organism evidence="2 3">
    <name type="scientific">Pleuronectes platessa</name>
    <name type="common">European plaice</name>
    <dbReference type="NCBI Taxonomy" id="8262"/>
    <lineage>
        <taxon>Eukaryota</taxon>
        <taxon>Metazoa</taxon>
        <taxon>Chordata</taxon>
        <taxon>Craniata</taxon>
        <taxon>Vertebrata</taxon>
        <taxon>Euteleostomi</taxon>
        <taxon>Actinopterygii</taxon>
        <taxon>Neopterygii</taxon>
        <taxon>Teleostei</taxon>
        <taxon>Neoteleostei</taxon>
        <taxon>Acanthomorphata</taxon>
        <taxon>Carangaria</taxon>
        <taxon>Pleuronectiformes</taxon>
        <taxon>Pleuronectoidei</taxon>
        <taxon>Pleuronectidae</taxon>
        <taxon>Pleuronectes</taxon>
    </lineage>
</organism>
<proteinExistence type="predicted"/>
<evidence type="ECO:0000313" key="2">
    <source>
        <dbReference type="EMBL" id="CAB1440406.1"/>
    </source>
</evidence>
<comment type="caution">
    <text evidence="2">The sequence shown here is derived from an EMBL/GenBank/DDBJ whole genome shotgun (WGS) entry which is preliminary data.</text>
</comment>
<keyword evidence="3" id="KW-1185">Reference proteome</keyword>
<gene>
    <name evidence="2" type="ORF">PLEPLA_LOCUS28172</name>
</gene>
<feature type="region of interest" description="Disordered" evidence="1">
    <location>
        <begin position="90"/>
        <end position="109"/>
    </location>
</feature>
<reference evidence="2" key="1">
    <citation type="submission" date="2020-03" db="EMBL/GenBank/DDBJ databases">
        <authorList>
            <person name="Weist P."/>
        </authorList>
    </citation>
    <scope>NUCLEOTIDE SEQUENCE</scope>
</reference>
<name>A0A9N7V1F9_PLEPL</name>
<dbReference type="Proteomes" id="UP001153269">
    <property type="component" value="Unassembled WGS sequence"/>
</dbReference>
<dbReference type="EMBL" id="CADEAL010002447">
    <property type="protein sequence ID" value="CAB1440406.1"/>
    <property type="molecule type" value="Genomic_DNA"/>
</dbReference>
<protein>
    <submittedName>
        <fullName evidence="2">Uncharacterized protein</fullName>
    </submittedName>
</protein>
<accession>A0A9N7V1F9</accession>